<keyword evidence="2" id="KW-1185">Reference proteome</keyword>
<evidence type="ECO:0000313" key="2">
    <source>
        <dbReference type="Proteomes" id="UP001526225"/>
    </source>
</evidence>
<dbReference type="EMBL" id="JAOZFE010000002">
    <property type="protein sequence ID" value="MCW0953036.1"/>
    <property type="molecule type" value="Genomic_DNA"/>
</dbReference>
<evidence type="ECO:0000313" key="1">
    <source>
        <dbReference type="EMBL" id="MCW0953036.1"/>
    </source>
</evidence>
<protein>
    <submittedName>
        <fullName evidence="1">Uncharacterized protein</fullName>
    </submittedName>
</protein>
<name>A0ABT3E3Q3_9LACO</name>
<comment type="caution">
    <text evidence="1">The sequence shown here is derived from an EMBL/GenBank/DDBJ whole genome shotgun (WGS) entry which is preliminary data.</text>
</comment>
<dbReference type="RefSeq" id="WP_213408424.1">
    <property type="nucleotide sequence ID" value="NZ_CP074441.1"/>
</dbReference>
<dbReference type="Proteomes" id="UP001526225">
    <property type="component" value="Unassembled WGS sequence"/>
</dbReference>
<reference evidence="1 2" key="1">
    <citation type="submission" date="2022-10" db="EMBL/GenBank/DDBJ databases">
        <title>Weissella fermenti sp. nov., isolated from fermented cabbage.</title>
        <authorList>
            <person name="Lee J.K."/>
            <person name="Baek J.H."/>
            <person name="Choi D.G."/>
            <person name="Kim J.M."/>
            <person name="Jeon C.O."/>
        </authorList>
    </citation>
    <scope>NUCLEOTIDE SEQUENCE [LARGE SCALE GENOMIC DNA]</scope>
    <source>
        <strain evidence="1 2">KACC 18534</strain>
    </source>
</reference>
<accession>A0ABT3E3Q3</accession>
<proteinExistence type="predicted"/>
<sequence length="93" mass="10852">MGARFTLNDNQRELRDLYNEIGWPGTLNKSELVVYEMMSPELLTELYLNRPDAPVIKRERGFYVPIKDWEVFKSCVATGRIYKGLNSSYETTI</sequence>
<gene>
    <name evidence="1" type="ORF">OIT44_02980</name>
</gene>
<organism evidence="1 2">
    <name type="scientific">Weissella ceti</name>
    <dbReference type="NCBI Taxonomy" id="759620"/>
    <lineage>
        <taxon>Bacteria</taxon>
        <taxon>Bacillati</taxon>
        <taxon>Bacillota</taxon>
        <taxon>Bacilli</taxon>
        <taxon>Lactobacillales</taxon>
        <taxon>Lactobacillaceae</taxon>
        <taxon>Weissella</taxon>
    </lineage>
</organism>